<dbReference type="PROSITE" id="PS50929">
    <property type="entry name" value="ABC_TM1F"/>
    <property type="match status" value="1"/>
</dbReference>
<keyword evidence="2 7" id="KW-0812">Transmembrane</keyword>
<keyword evidence="6 7" id="KW-0472">Membrane</keyword>
<keyword evidence="5 7" id="KW-1133">Transmembrane helix</keyword>
<evidence type="ECO:0000256" key="6">
    <source>
        <dbReference type="ARBA" id="ARBA00023136"/>
    </source>
</evidence>
<dbReference type="GO" id="GO:0005524">
    <property type="term" value="F:ATP binding"/>
    <property type="evidence" value="ECO:0007669"/>
    <property type="project" value="UniProtKB-KW"/>
</dbReference>
<dbReference type="GO" id="GO:0090374">
    <property type="term" value="P:oligopeptide export from mitochondrion"/>
    <property type="evidence" value="ECO:0007669"/>
    <property type="project" value="TreeGrafter"/>
</dbReference>
<dbReference type="Pfam" id="PF00664">
    <property type="entry name" value="ABC_membrane"/>
    <property type="match status" value="2"/>
</dbReference>
<dbReference type="SUPFAM" id="SSF52540">
    <property type="entry name" value="P-loop containing nucleoside triphosphate hydrolases"/>
    <property type="match status" value="1"/>
</dbReference>
<dbReference type="InterPro" id="IPR027417">
    <property type="entry name" value="P-loop_NTPase"/>
</dbReference>
<organism evidence="10 11">
    <name type="scientific">Armadillidium nasatum</name>
    <dbReference type="NCBI Taxonomy" id="96803"/>
    <lineage>
        <taxon>Eukaryota</taxon>
        <taxon>Metazoa</taxon>
        <taxon>Ecdysozoa</taxon>
        <taxon>Arthropoda</taxon>
        <taxon>Crustacea</taxon>
        <taxon>Multicrustacea</taxon>
        <taxon>Malacostraca</taxon>
        <taxon>Eumalacostraca</taxon>
        <taxon>Peracarida</taxon>
        <taxon>Isopoda</taxon>
        <taxon>Oniscidea</taxon>
        <taxon>Crinocheta</taxon>
        <taxon>Armadillidiidae</taxon>
        <taxon>Armadillidium</taxon>
    </lineage>
</organism>
<dbReference type="CDD" id="cd18573">
    <property type="entry name" value="ABC_6TM_ABCB10_like"/>
    <property type="match status" value="1"/>
</dbReference>
<comment type="subcellular location">
    <subcellularLocation>
        <location evidence="1">Membrane</location>
        <topology evidence="1">Multi-pass membrane protein</topology>
    </subcellularLocation>
</comment>
<sequence length="497" mass="54798">GIALLAFSSSITMAVPFALGHVIDVIYTADPVEMKQNLKNVCLGLVGLFVTGGLANFGRVYLMNIAVFVICVYQIASQRITRNLRSSVFSSIIKQEITFFDMNRIGELINRLSADTSTVSQSVTLNISDGLRTVRSFAQEMREMDEYDKQIDNVLRLTYKESLARGLFFGLTGLSGNMIILSVLYYGGTLVTESALSVGSLSSFLLYAAYVGVAFGGLSSFYSELNKGLGASTRLFQLMERVPSMPFTQGLQLPQEEFQGHISFRNISFAYPTRSDRPIFNSFSLEVPAEINLLRPFKGNIIAIVGASGSGKSTIGSLLLRFYDPQEGEILLDSHPLHELDPLDRDDVTREDVMKAAREANALSFVESFPEKFETVVGERGVMLSGGQKQRIAIARAIISNPKILILDEATSALDAESENLVQEALEKLMKTRTVITIAHRLSTISESRGSYQILHSFVLLLIPHVLTCTVKYFMHASKVENCEKYCSSLSLLVGIH</sequence>
<dbReference type="GO" id="GO:0016887">
    <property type="term" value="F:ATP hydrolysis activity"/>
    <property type="evidence" value="ECO:0007669"/>
    <property type="project" value="InterPro"/>
</dbReference>
<reference evidence="10 11" key="1">
    <citation type="journal article" date="2019" name="PLoS Biol.">
        <title>Sex chromosomes control vertical transmission of feminizing Wolbachia symbionts in an isopod.</title>
        <authorList>
            <person name="Becking T."/>
            <person name="Chebbi M.A."/>
            <person name="Giraud I."/>
            <person name="Moumen B."/>
            <person name="Laverre T."/>
            <person name="Caubet Y."/>
            <person name="Peccoud J."/>
            <person name="Gilbert C."/>
            <person name="Cordaux R."/>
        </authorList>
    </citation>
    <scope>NUCLEOTIDE SEQUENCE [LARGE SCALE GENOMIC DNA]</scope>
    <source>
        <strain evidence="10">ANa2</strain>
        <tissue evidence="10">Whole body excluding digestive tract and cuticle</tissue>
    </source>
</reference>
<comment type="caution">
    <text evidence="10">The sequence shown here is derived from an EMBL/GenBank/DDBJ whole genome shotgun (WGS) entry which is preliminary data.</text>
</comment>
<dbReference type="SMART" id="SM00382">
    <property type="entry name" value="AAA"/>
    <property type="match status" value="1"/>
</dbReference>
<accession>A0A5N5TP86</accession>
<dbReference type="PROSITE" id="PS50893">
    <property type="entry name" value="ABC_TRANSPORTER_2"/>
    <property type="match status" value="1"/>
</dbReference>
<feature type="domain" description="ABC transmembrane type-1" evidence="9">
    <location>
        <begin position="1"/>
        <end position="227"/>
    </location>
</feature>
<dbReference type="Gene3D" id="3.40.50.300">
    <property type="entry name" value="P-loop containing nucleotide triphosphate hydrolases"/>
    <property type="match status" value="2"/>
</dbReference>
<dbReference type="EMBL" id="SEYY01000108">
    <property type="protein sequence ID" value="KAB7507978.1"/>
    <property type="molecule type" value="Genomic_DNA"/>
</dbReference>
<evidence type="ECO:0000259" key="8">
    <source>
        <dbReference type="PROSITE" id="PS50893"/>
    </source>
</evidence>
<keyword evidence="4 10" id="KW-0067">ATP-binding</keyword>
<dbReference type="PROSITE" id="PS00211">
    <property type="entry name" value="ABC_TRANSPORTER_1"/>
    <property type="match status" value="1"/>
</dbReference>
<feature type="non-terminal residue" evidence="10">
    <location>
        <position position="1"/>
    </location>
</feature>
<name>A0A5N5TP86_9CRUS</name>
<dbReference type="OrthoDB" id="6500128at2759"/>
<keyword evidence="11" id="KW-1185">Reference proteome</keyword>
<evidence type="ECO:0000313" key="10">
    <source>
        <dbReference type="EMBL" id="KAB7507978.1"/>
    </source>
</evidence>
<protein>
    <submittedName>
        <fullName evidence="10">ATP-binding cassette sub-family B member 10, mitochondrial</fullName>
    </submittedName>
</protein>
<dbReference type="Gene3D" id="1.20.1560.10">
    <property type="entry name" value="ABC transporter type 1, transmembrane domain"/>
    <property type="match status" value="2"/>
</dbReference>
<keyword evidence="3" id="KW-0547">Nucleotide-binding</keyword>
<evidence type="ECO:0000256" key="2">
    <source>
        <dbReference type="ARBA" id="ARBA00022692"/>
    </source>
</evidence>
<dbReference type="InterPro" id="IPR039421">
    <property type="entry name" value="Type_1_exporter"/>
</dbReference>
<dbReference type="Pfam" id="PF00005">
    <property type="entry name" value="ABC_tran"/>
    <property type="match status" value="1"/>
</dbReference>
<dbReference type="Proteomes" id="UP000326759">
    <property type="component" value="Unassembled WGS sequence"/>
</dbReference>
<dbReference type="InterPro" id="IPR011527">
    <property type="entry name" value="ABC1_TM_dom"/>
</dbReference>
<dbReference type="InterPro" id="IPR036640">
    <property type="entry name" value="ABC1_TM_sf"/>
</dbReference>
<feature type="domain" description="ABC transporter" evidence="8">
    <location>
        <begin position="262"/>
        <end position="496"/>
    </location>
</feature>
<dbReference type="GO" id="GO:0015421">
    <property type="term" value="F:ABC-type oligopeptide transporter activity"/>
    <property type="evidence" value="ECO:0007669"/>
    <property type="project" value="TreeGrafter"/>
</dbReference>
<gene>
    <name evidence="10" type="ORF">Anas_01606</name>
</gene>
<proteinExistence type="predicted"/>
<dbReference type="GO" id="GO:0005743">
    <property type="term" value="C:mitochondrial inner membrane"/>
    <property type="evidence" value="ECO:0007669"/>
    <property type="project" value="TreeGrafter"/>
</dbReference>
<evidence type="ECO:0000313" key="11">
    <source>
        <dbReference type="Proteomes" id="UP000326759"/>
    </source>
</evidence>
<evidence type="ECO:0000256" key="3">
    <source>
        <dbReference type="ARBA" id="ARBA00022741"/>
    </source>
</evidence>
<dbReference type="SUPFAM" id="SSF90123">
    <property type="entry name" value="ABC transporter transmembrane region"/>
    <property type="match status" value="1"/>
</dbReference>
<dbReference type="AlphaFoldDB" id="A0A5N5TP86"/>
<dbReference type="InterPro" id="IPR003439">
    <property type="entry name" value="ABC_transporter-like_ATP-bd"/>
</dbReference>
<dbReference type="PANTHER" id="PTHR43394:SF1">
    <property type="entry name" value="ATP-BINDING CASSETTE SUB-FAMILY B MEMBER 10, MITOCHONDRIAL"/>
    <property type="match status" value="1"/>
</dbReference>
<evidence type="ECO:0000256" key="7">
    <source>
        <dbReference type="SAM" id="Phobius"/>
    </source>
</evidence>
<feature type="transmembrane region" description="Helical" evidence="7">
    <location>
        <begin position="207"/>
        <end position="225"/>
    </location>
</feature>
<evidence type="ECO:0000256" key="1">
    <source>
        <dbReference type="ARBA" id="ARBA00004141"/>
    </source>
</evidence>
<evidence type="ECO:0000256" key="5">
    <source>
        <dbReference type="ARBA" id="ARBA00022989"/>
    </source>
</evidence>
<evidence type="ECO:0000259" key="9">
    <source>
        <dbReference type="PROSITE" id="PS50929"/>
    </source>
</evidence>
<dbReference type="InterPro" id="IPR017871">
    <property type="entry name" value="ABC_transporter-like_CS"/>
</dbReference>
<dbReference type="InterPro" id="IPR003593">
    <property type="entry name" value="AAA+_ATPase"/>
</dbReference>
<dbReference type="PANTHER" id="PTHR43394">
    <property type="entry name" value="ATP-DEPENDENT PERMEASE MDL1, MITOCHONDRIAL"/>
    <property type="match status" value="1"/>
</dbReference>
<feature type="transmembrane region" description="Helical" evidence="7">
    <location>
        <begin position="44"/>
        <end position="76"/>
    </location>
</feature>
<evidence type="ECO:0000256" key="4">
    <source>
        <dbReference type="ARBA" id="ARBA00022840"/>
    </source>
</evidence>
<feature type="transmembrane region" description="Helical" evidence="7">
    <location>
        <begin position="166"/>
        <end position="187"/>
    </location>
</feature>